<keyword evidence="3" id="KW-0004">4Fe-4S</keyword>
<dbReference type="InterPro" id="IPR025404">
    <property type="entry name" value="DUF4130"/>
</dbReference>
<accession>A0A1G7V164</accession>
<keyword evidence="7" id="KW-0408">Iron</keyword>
<keyword evidence="5" id="KW-0227">DNA damage</keyword>
<dbReference type="EMBL" id="FNCS01000003">
    <property type="protein sequence ID" value="SDG53572.1"/>
    <property type="molecule type" value="Genomic_DNA"/>
</dbReference>
<feature type="domain" description="Uracil-DNA glycosylase-like" evidence="10">
    <location>
        <begin position="308"/>
        <end position="463"/>
    </location>
</feature>
<dbReference type="SMART" id="SM00987">
    <property type="entry name" value="UreE_C"/>
    <property type="match status" value="1"/>
</dbReference>
<dbReference type="GO" id="GO:0046872">
    <property type="term" value="F:metal ion binding"/>
    <property type="evidence" value="ECO:0007669"/>
    <property type="project" value="UniProtKB-KW"/>
</dbReference>
<organism evidence="11 12">
    <name type="scientific">Pelagibacterium luteolum</name>
    <dbReference type="NCBI Taxonomy" id="440168"/>
    <lineage>
        <taxon>Bacteria</taxon>
        <taxon>Pseudomonadati</taxon>
        <taxon>Pseudomonadota</taxon>
        <taxon>Alphaproteobacteria</taxon>
        <taxon>Hyphomicrobiales</taxon>
        <taxon>Devosiaceae</taxon>
        <taxon>Pelagibacterium</taxon>
    </lineage>
</organism>
<evidence type="ECO:0000256" key="8">
    <source>
        <dbReference type="ARBA" id="ARBA00023014"/>
    </source>
</evidence>
<evidence type="ECO:0000256" key="2">
    <source>
        <dbReference type="ARBA" id="ARBA00019403"/>
    </source>
</evidence>
<dbReference type="RefSeq" id="WP_090594708.1">
    <property type="nucleotide sequence ID" value="NZ_FNCS01000003.1"/>
</dbReference>
<dbReference type="InterPro" id="IPR005122">
    <property type="entry name" value="Uracil-DNA_glycosylase-like"/>
</dbReference>
<dbReference type="SMART" id="SM00986">
    <property type="entry name" value="UDG"/>
    <property type="match status" value="1"/>
</dbReference>
<evidence type="ECO:0000256" key="9">
    <source>
        <dbReference type="ARBA" id="ARBA00023204"/>
    </source>
</evidence>
<dbReference type="AlphaFoldDB" id="A0A1G7V164"/>
<dbReference type="Pfam" id="PF03167">
    <property type="entry name" value="UDG"/>
    <property type="match status" value="1"/>
</dbReference>
<dbReference type="STRING" id="440168.SAMN04487974_103419"/>
<sequence length="491" mass="54157">MYRVLVPTLNELKPWRDTVRPLLAAGVAPEAVIWLQEGDPEALFGDALDLPDETRPVRVPPDFIAAAERALCHADPRRFDLLYRLAYRLGDDRGLLSVASDPDIVMLTRLMKAVKRDSHKMKAFVRFRAIDDSNERFAAWFEPDHFTLERTAPFFAERFAGMEWAILTPYRSAFWDRKTLSFGPGAQKRDVPSDDALEDAWRTYFASIFNPARLKVSAMTSEMPRKYWRNLPEAGLIDGMIKTAQAREAEMIASGASQPPSRHLKQAARVVPEAGGPVDRFESLGDAAQAVQGCTRCPLYQNATQAVFGVGPSDASVMMVGEQPGDSEDIAGQPFVGPAGQVFDAALGEVGIDRAKLFITNAVKHFKFVPRGKRRIHQTPKPGEVNACRFWLDQEIALVRPKVIVAMGATAARSLLGPGATIAKMRGAPIPIEDGTIVFVTIHPSYLLRLPDREKAALERDRFVRDLAMIRDHVESAIGASVALDSTTAGP</sequence>
<dbReference type="Pfam" id="PF13566">
    <property type="entry name" value="DUF4130"/>
    <property type="match status" value="1"/>
</dbReference>
<dbReference type="InterPro" id="IPR036895">
    <property type="entry name" value="Uracil-DNA_glycosylase-like_sf"/>
</dbReference>
<gene>
    <name evidence="11" type="ORF">SAMN04487974_103419</name>
</gene>
<evidence type="ECO:0000256" key="4">
    <source>
        <dbReference type="ARBA" id="ARBA00022723"/>
    </source>
</evidence>
<evidence type="ECO:0000256" key="1">
    <source>
        <dbReference type="ARBA" id="ARBA00006521"/>
    </source>
</evidence>
<evidence type="ECO:0000313" key="11">
    <source>
        <dbReference type="EMBL" id="SDG53572.1"/>
    </source>
</evidence>
<dbReference type="Gene3D" id="3.40.470.10">
    <property type="entry name" value="Uracil-DNA glycosylase-like domain"/>
    <property type="match status" value="1"/>
</dbReference>
<dbReference type="NCBIfam" id="TIGR03915">
    <property type="entry name" value="SAM_7_link_chp"/>
    <property type="match status" value="1"/>
</dbReference>
<dbReference type="GO" id="GO:0097506">
    <property type="term" value="F:deaminated base DNA N-glycosylase activity"/>
    <property type="evidence" value="ECO:0007669"/>
    <property type="project" value="UniProtKB-ARBA"/>
</dbReference>
<dbReference type="SUPFAM" id="SSF52141">
    <property type="entry name" value="Uracil-DNA glycosylase-like"/>
    <property type="match status" value="1"/>
</dbReference>
<evidence type="ECO:0000256" key="5">
    <source>
        <dbReference type="ARBA" id="ARBA00022763"/>
    </source>
</evidence>
<dbReference type="PANTHER" id="PTHR33693">
    <property type="entry name" value="TYPE-5 URACIL-DNA GLYCOSYLASE"/>
    <property type="match status" value="1"/>
</dbReference>
<keyword evidence="8" id="KW-0411">Iron-sulfur</keyword>
<dbReference type="Proteomes" id="UP000199495">
    <property type="component" value="Unassembled WGS sequence"/>
</dbReference>
<comment type="similarity">
    <text evidence="1">Belongs to the uracil-DNA glycosylase (UDG) superfamily. Type 4 (UDGa) family.</text>
</comment>
<evidence type="ECO:0000256" key="3">
    <source>
        <dbReference type="ARBA" id="ARBA00022485"/>
    </source>
</evidence>
<dbReference type="InterPro" id="IPR005273">
    <property type="entry name" value="Ura-DNA_glyco_family4"/>
</dbReference>
<evidence type="ECO:0000256" key="6">
    <source>
        <dbReference type="ARBA" id="ARBA00022801"/>
    </source>
</evidence>
<proteinExistence type="inferred from homology"/>
<dbReference type="OrthoDB" id="5290748at2"/>
<keyword evidence="4" id="KW-0479">Metal-binding</keyword>
<protein>
    <recommendedName>
        <fullName evidence="2">Type-4 uracil-DNA glycosylase</fullName>
    </recommendedName>
</protein>
<dbReference type="GO" id="GO:0051539">
    <property type="term" value="F:4 iron, 4 sulfur cluster binding"/>
    <property type="evidence" value="ECO:0007669"/>
    <property type="project" value="UniProtKB-KW"/>
</dbReference>
<evidence type="ECO:0000313" key="12">
    <source>
        <dbReference type="Proteomes" id="UP000199495"/>
    </source>
</evidence>
<dbReference type="InterPro" id="IPR023875">
    <property type="entry name" value="DNA_repair_put"/>
</dbReference>
<evidence type="ECO:0000259" key="10">
    <source>
        <dbReference type="SMART" id="SM00986"/>
    </source>
</evidence>
<dbReference type="InterPro" id="IPR051536">
    <property type="entry name" value="UDG_Type-4/5"/>
</dbReference>
<dbReference type="GO" id="GO:0006281">
    <property type="term" value="P:DNA repair"/>
    <property type="evidence" value="ECO:0007669"/>
    <property type="project" value="UniProtKB-KW"/>
</dbReference>
<keyword evidence="9" id="KW-0234">DNA repair</keyword>
<dbReference type="NCBIfam" id="TIGR00758">
    <property type="entry name" value="UDG_fam4"/>
    <property type="match status" value="1"/>
</dbReference>
<evidence type="ECO:0000256" key="7">
    <source>
        <dbReference type="ARBA" id="ARBA00023004"/>
    </source>
</evidence>
<dbReference type="NCBIfam" id="TIGR03914">
    <property type="entry name" value="UDG_fam_dom"/>
    <property type="match status" value="1"/>
</dbReference>
<keyword evidence="6" id="KW-0378">Hydrolase</keyword>
<name>A0A1G7V164_9HYPH</name>
<dbReference type="PANTHER" id="PTHR33693:SF9">
    <property type="entry name" value="TYPE-4 URACIL-DNA GLYCOSYLASE"/>
    <property type="match status" value="1"/>
</dbReference>
<dbReference type="CDD" id="cd10030">
    <property type="entry name" value="UDG-F4_TTUDGA_SPO1dp_like"/>
    <property type="match status" value="1"/>
</dbReference>
<keyword evidence="12" id="KW-1185">Reference proteome</keyword>
<reference evidence="11 12" key="1">
    <citation type="submission" date="2016-10" db="EMBL/GenBank/DDBJ databases">
        <authorList>
            <person name="de Groot N.N."/>
        </authorList>
    </citation>
    <scope>NUCLEOTIDE SEQUENCE [LARGE SCALE GENOMIC DNA]</scope>
    <source>
        <strain evidence="11 12">CGMCC 1.10267</strain>
    </source>
</reference>